<dbReference type="STRING" id="703135.A0A2A9NNC5"/>
<dbReference type="Gene3D" id="1.10.630.10">
    <property type="entry name" value="Cytochrome P450"/>
    <property type="match status" value="1"/>
</dbReference>
<comment type="cofactor">
    <cofactor evidence="1">
        <name>heme</name>
        <dbReference type="ChEBI" id="CHEBI:30413"/>
    </cofactor>
</comment>
<keyword evidence="6" id="KW-0812">Transmembrane</keyword>
<dbReference type="GO" id="GO:0016705">
    <property type="term" value="F:oxidoreductase activity, acting on paired donors, with incorporation or reduction of molecular oxygen"/>
    <property type="evidence" value="ECO:0007669"/>
    <property type="project" value="InterPro"/>
</dbReference>
<sequence>MMLIVYTISLGTLFVASRILYRLILYPRLLSPLRSVPGPPLGHPIYGQFPEIVNGEAGIPQRGWVKKFGPVVRAVGPVGVERLIFTRPEALHKILSSDWVEYPRPKFMRDVLGFVTGYGLLTVTGNEHKQMRRVMNPAFSIPNLAAQSDMYYDAIEGPGARLVEILDSHIRTCEDPEQGTILPMYEWMSKVTLDIICETAFGYKADSLHDPRNPLADAYEKLISMQTGRPDQFV</sequence>
<evidence type="ECO:0000256" key="1">
    <source>
        <dbReference type="ARBA" id="ARBA00001971"/>
    </source>
</evidence>
<evidence type="ECO:0000256" key="10">
    <source>
        <dbReference type="ARBA" id="ARBA00023004"/>
    </source>
</evidence>
<name>A0A2A9NNC5_9AGAR</name>
<dbReference type="OrthoDB" id="10029320at2759"/>
<evidence type="ECO:0000256" key="6">
    <source>
        <dbReference type="ARBA" id="ARBA00022692"/>
    </source>
</evidence>
<evidence type="ECO:0000256" key="11">
    <source>
        <dbReference type="ARBA" id="ARBA00023033"/>
    </source>
</evidence>
<keyword evidence="12" id="KW-0472">Membrane</keyword>
<organism evidence="13 14">
    <name type="scientific">Amanita thiersii Skay4041</name>
    <dbReference type="NCBI Taxonomy" id="703135"/>
    <lineage>
        <taxon>Eukaryota</taxon>
        <taxon>Fungi</taxon>
        <taxon>Dikarya</taxon>
        <taxon>Basidiomycota</taxon>
        <taxon>Agaricomycotina</taxon>
        <taxon>Agaricomycetes</taxon>
        <taxon>Agaricomycetidae</taxon>
        <taxon>Agaricales</taxon>
        <taxon>Pluteineae</taxon>
        <taxon>Amanitaceae</taxon>
        <taxon>Amanita</taxon>
    </lineage>
</organism>
<dbReference type="InterPro" id="IPR036396">
    <property type="entry name" value="Cyt_P450_sf"/>
</dbReference>
<evidence type="ECO:0000256" key="12">
    <source>
        <dbReference type="ARBA" id="ARBA00023136"/>
    </source>
</evidence>
<dbReference type="Proteomes" id="UP000242287">
    <property type="component" value="Unassembled WGS sequence"/>
</dbReference>
<protein>
    <recommendedName>
        <fullName evidence="15">Cytochrome P450</fullName>
    </recommendedName>
</protein>
<evidence type="ECO:0000313" key="14">
    <source>
        <dbReference type="Proteomes" id="UP000242287"/>
    </source>
</evidence>
<comment type="similarity">
    <text evidence="4">Belongs to the cytochrome P450 family.</text>
</comment>
<accession>A0A2A9NNC5</accession>
<comment type="pathway">
    <text evidence="3">Secondary metabolite biosynthesis; terpenoid biosynthesis.</text>
</comment>
<keyword evidence="10" id="KW-0408">Iron</keyword>
<dbReference type="GO" id="GO:0016020">
    <property type="term" value="C:membrane"/>
    <property type="evidence" value="ECO:0007669"/>
    <property type="project" value="UniProtKB-SubCell"/>
</dbReference>
<evidence type="ECO:0000256" key="4">
    <source>
        <dbReference type="ARBA" id="ARBA00010617"/>
    </source>
</evidence>
<gene>
    <name evidence="13" type="ORF">AMATHDRAFT_5143</name>
</gene>
<evidence type="ECO:0000256" key="2">
    <source>
        <dbReference type="ARBA" id="ARBA00004370"/>
    </source>
</evidence>
<keyword evidence="11" id="KW-0503">Monooxygenase</keyword>
<dbReference type="GO" id="GO:0020037">
    <property type="term" value="F:heme binding"/>
    <property type="evidence" value="ECO:0007669"/>
    <property type="project" value="InterPro"/>
</dbReference>
<evidence type="ECO:0000256" key="5">
    <source>
        <dbReference type="ARBA" id="ARBA00022617"/>
    </source>
</evidence>
<evidence type="ECO:0000256" key="9">
    <source>
        <dbReference type="ARBA" id="ARBA00023002"/>
    </source>
</evidence>
<evidence type="ECO:0008006" key="15">
    <source>
        <dbReference type="Google" id="ProtNLM"/>
    </source>
</evidence>
<evidence type="ECO:0000256" key="8">
    <source>
        <dbReference type="ARBA" id="ARBA00022989"/>
    </source>
</evidence>
<keyword evidence="14" id="KW-1185">Reference proteome</keyword>
<dbReference type="InterPro" id="IPR001128">
    <property type="entry name" value="Cyt_P450"/>
</dbReference>
<dbReference type="GO" id="GO:0004497">
    <property type="term" value="F:monooxygenase activity"/>
    <property type="evidence" value="ECO:0007669"/>
    <property type="project" value="UniProtKB-KW"/>
</dbReference>
<dbReference type="PRINTS" id="PR00464">
    <property type="entry name" value="EP450II"/>
</dbReference>
<dbReference type="EMBL" id="KZ302037">
    <property type="protein sequence ID" value="PFH49173.1"/>
    <property type="molecule type" value="Genomic_DNA"/>
</dbReference>
<keyword evidence="7" id="KW-0479">Metal-binding</keyword>
<dbReference type="Pfam" id="PF00067">
    <property type="entry name" value="p450"/>
    <property type="match status" value="1"/>
</dbReference>
<keyword evidence="8" id="KW-1133">Transmembrane helix</keyword>
<dbReference type="SUPFAM" id="SSF48264">
    <property type="entry name" value="Cytochrome P450"/>
    <property type="match status" value="1"/>
</dbReference>
<proteinExistence type="inferred from homology"/>
<evidence type="ECO:0000313" key="13">
    <source>
        <dbReference type="EMBL" id="PFH49173.1"/>
    </source>
</evidence>
<dbReference type="PANTHER" id="PTHR24305">
    <property type="entry name" value="CYTOCHROME P450"/>
    <property type="match status" value="1"/>
</dbReference>
<dbReference type="InterPro" id="IPR050121">
    <property type="entry name" value="Cytochrome_P450_monoxygenase"/>
</dbReference>
<comment type="subcellular location">
    <subcellularLocation>
        <location evidence="2">Membrane</location>
    </subcellularLocation>
</comment>
<evidence type="ECO:0000256" key="7">
    <source>
        <dbReference type="ARBA" id="ARBA00022723"/>
    </source>
</evidence>
<dbReference type="GO" id="GO:0005506">
    <property type="term" value="F:iron ion binding"/>
    <property type="evidence" value="ECO:0007669"/>
    <property type="project" value="InterPro"/>
</dbReference>
<keyword evidence="5" id="KW-0349">Heme</keyword>
<keyword evidence="9" id="KW-0560">Oxidoreductase</keyword>
<dbReference type="PANTHER" id="PTHR24305:SF166">
    <property type="entry name" value="CYTOCHROME P450 12A4, MITOCHONDRIAL-RELATED"/>
    <property type="match status" value="1"/>
</dbReference>
<reference evidence="13 14" key="1">
    <citation type="submission" date="2014-02" db="EMBL/GenBank/DDBJ databases">
        <title>Transposable element dynamics among asymbiotic and ectomycorrhizal Amanita fungi.</title>
        <authorList>
            <consortium name="DOE Joint Genome Institute"/>
            <person name="Hess J."/>
            <person name="Skrede I."/>
            <person name="Wolfe B."/>
            <person name="LaButti K."/>
            <person name="Ohm R.A."/>
            <person name="Grigoriev I.V."/>
            <person name="Pringle A."/>
        </authorList>
    </citation>
    <scope>NUCLEOTIDE SEQUENCE [LARGE SCALE GENOMIC DNA]</scope>
    <source>
        <strain evidence="13 14">SKay4041</strain>
    </source>
</reference>
<dbReference type="InterPro" id="IPR002402">
    <property type="entry name" value="Cyt_P450_E_grp-II"/>
</dbReference>
<dbReference type="AlphaFoldDB" id="A0A2A9NNC5"/>
<evidence type="ECO:0000256" key="3">
    <source>
        <dbReference type="ARBA" id="ARBA00004721"/>
    </source>
</evidence>